<dbReference type="Proteomes" id="UP000177811">
    <property type="component" value="Unassembled WGS sequence"/>
</dbReference>
<comment type="caution">
    <text evidence="2">The sequence shown here is derived from an EMBL/GenBank/DDBJ whole genome shotgun (WGS) entry which is preliminary data.</text>
</comment>
<gene>
    <name evidence="2" type="ORF">A3C16_03305</name>
</gene>
<accession>A0A1G2KRA4</accession>
<evidence type="ECO:0000313" key="2">
    <source>
        <dbReference type="EMBL" id="OHA01893.1"/>
    </source>
</evidence>
<keyword evidence="1" id="KW-0812">Transmembrane</keyword>
<organism evidence="2 3">
    <name type="scientific">Candidatus Sungbacteria bacterium RIFCSPHIGHO2_02_FULL_51_29</name>
    <dbReference type="NCBI Taxonomy" id="1802273"/>
    <lineage>
        <taxon>Bacteria</taxon>
        <taxon>Candidatus Sungiibacteriota</taxon>
    </lineage>
</organism>
<dbReference type="EMBL" id="MHQL01000052">
    <property type="protein sequence ID" value="OHA01893.1"/>
    <property type="molecule type" value="Genomic_DNA"/>
</dbReference>
<dbReference type="AlphaFoldDB" id="A0A1G2KRA4"/>
<evidence type="ECO:0000313" key="3">
    <source>
        <dbReference type="Proteomes" id="UP000177811"/>
    </source>
</evidence>
<name>A0A1G2KRA4_9BACT</name>
<keyword evidence="1" id="KW-0472">Membrane</keyword>
<proteinExistence type="predicted"/>
<sequence length="158" mass="18383">MSFFNTAVVKYFFGIVGIAIVGVAASYAVSVYQYAKSPEYRAEQDLKALQKRYAEDTYGGKTPEETLELFIAALKKEDIDLAVKYFVFDKQEEWRDKLQKIKEGRQINLMVGDLSREKRKYTTFDDYVSFDVRNDKKELILTISFGQLPNKLWKMTDL</sequence>
<feature type="transmembrane region" description="Helical" evidence="1">
    <location>
        <begin position="12"/>
        <end position="32"/>
    </location>
</feature>
<keyword evidence="1" id="KW-1133">Transmembrane helix</keyword>
<protein>
    <recommendedName>
        <fullName evidence="4">DUF4878 domain-containing protein</fullName>
    </recommendedName>
</protein>
<reference evidence="2 3" key="1">
    <citation type="journal article" date="2016" name="Nat. Commun.">
        <title>Thousands of microbial genomes shed light on interconnected biogeochemical processes in an aquifer system.</title>
        <authorList>
            <person name="Anantharaman K."/>
            <person name="Brown C.T."/>
            <person name="Hug L.A."/>
            <person name="Sharon I."/>
            <person name="Castelle C.J."/>
            <person name="Probst A.J."/>
            <person name="Thomas B.C."/>
            <person name="Singh A."/>
            <person name="Wilkins M.J."/>
            <person name="Karaoz U."/>
            <person name="Brodie E.L."/>
            <person name="Williams K.H."/>
            <person name="Hubbard S.S."/>
            <person name="Banfield J.F."/>
        </authorList>
    </citation>
    <scope>NUCLEOTIDE SEQUENCE [LARGE SCALE GENOMIC DNA]</scope>
</reference>
<evidence type="ECO:0008006" key="4">
    <source>
        <dbReference type="Google" id="ProtNLM"/>
    </source>
</evidence>
<evidence type="ECO:0000256" key="1">
    <source>
        <dbReference type="SAM" id="Phobius"/>
    </source>
</evidence>